<keyword evidence="3" id="KW-1185">Reference proteome</keyword>
<name>A0A919SZ98_9ACTN</name>
<feature type="transmembrane region" description="Helical" evidence="1">
    <location>
        <begin position="195"/>
        <end position="216"/>
    </location>
</feature>
<reference evidence="2" key="1">
    <citation type="submission" date="2021-03" db="EMBL/GenBank/DDBJ databases">
        <title>Whole genome shotgun sequence of Actinoplanes auranticolor NBRC 12245.</title>
        <authorList>
            <person name="Komaki H."/>
            <person name="Tamura T."/>
        </authorList>
    </citation>
    <scope>NUCLEOTIDE SEQUENCE</scope>
    <source>
        <strain evidence="2">NBRC 12245</strain>
    </source>
</reference>
<feature type="transmembrane region" description="Helical" evidence="1">
    <location>
        <begin position="154"/>
        <end position="183"/>
    </location>
</feature>
<evidence type="ECO:0000256" key="1">
    <source>
        <dbReference type="SAM" id="Phobius"/>
    </source>
</evidence>
<dbReference type="Proteomes" id="UP000681340">
    <property type="component" value="Unassembled WGS sequence"/>
</dbReference>
<dbReference type="RefSeq" id="WP_212994963.1">
    <property type="nucleotide sequence ID" value="NZ_BAABEA010000004.1"/>
</dbReference>
<evidence type="ECO:0000313" key="2">
    <source>
        <dbReference type="EMBL" id="GIM80759.1"/>
    </source>
</evidence>
<sequence length="265" mass="28140">MSAAGAGEIEILFEEVLNEFHQTLDEVQAQINELADGLSDKMRYLPLPVVWAMRKAWDKFREIANDIFDEVQKFLSEPGIPWALFRVGGYWDENVGVPVGSLQQVASAYGKDADNRWDGSAADAYEESADAQSRALTTIKPLTERIDNALRDMAWGLIAFWTAMAAALAAFAVGLAAALGLVASLVGAPAAPVDAGATAAVVVGLIAAAVTAVVAFAEKVSGTLESCDQALRDNTGLVDNGNGSFGWPRLKSMAYDGTGTWRPAD</sequence>
<keyword evidence="1" id="KW-1133">Transmembrane helix</keyword>
<protein>
    <recommendedName>
        <fullName evidence="4">WXG100 family type VII secretion target</fullName>
    </recommendedName>
</protein>
<dbReference type="AlphaFoldDB" id="A0A919SZ98"/>
<evidence type="ECO:0008006" key="4">
    <source>
        <dbReference type="Google" id="ProtNLM"/>
    </source>
</evidence>
<keyword evidence="1" id="KW-0812">Transmembrane</keyword>
<proteinExistence type="predicted"/>
<organism evidence="2 3">
    <name type="scientific">Actinoplanes auranticolor</name>
    <dbReference type="NCBI Taxonomy" id="47988"/>
    <lineage>
        <taxon>Bacteria</taxon>
        <taxon>Bacillati</taxon>
        <taxon>Actinomycetota</taxon>
        <taxon>Actinomycetes</taxon>
        <taxon>Micromonosporales</taxon>
        <taxon>Micromonosporaceae</taxon>
        <taxon>Actinoplanes</taxon>
    </lineage>
</organism>
<comment type="caution">
    <text evidence="2">The sequence shown here is derived from an EMBL/GenBank/DDBJ whole genome shotgun (WGS) entry which is preliminary data.</text>
</comment>
<evidence type="ECO:0000313" key="3">
    <source>
        <dbReference type="Proteomes" id="UP000681340"/>
    </source>
</evidence>
<keyword evidence="1" id="KW-0472">Membrane</keyword>
<accession>A0A919SZ98</accession>
<dbReference type="EMBL" id="BOQL01000106">
    <property type="protein sequence ID" value="GIM80759.1"/>
    <property type="molecule type" value="Genomic_DNA"/>
</dbReference>
<gene>
    <name evidence="2" type="ORF">Aau02nite_91980</name>
</gene>